<dbReference type="InterPro" id="IPR006094">
    <property type="entry name" value="Oxid_FAD_bind_N"/>
</dbReference>
<dbReference type="Gene3D" id="3.30.465.10">
    <property type="match status" value="1"/>
</dbReference>
<dbReference type="GO" id="GO:0004458">
    <property type="term" value="F:D-lactate dehydrogenase (cytochrome) activity"/>
    <property type="evidence" value="ECO:0007669"/>
    <property type="project" value="TreeGrafter"/>
</dbReference>
<feature type="compositionally biased region" description="Low complexity" evidence="1">
    <location>
        <begin position="126"/>
        <end position="143"/>
    </location>
</feature>
<dbReference type="AlphaFoldDB" id="A0AAJ0MBJ9"/>
<dbReference type="GO" id="GO:0008720">
    <property type="term" value="F:D-lactate dehydrogenase (NAD+) activity"/>
    <property type="evidence" value="ECO:0007669"/>
    <property type="project" value="TreeGrafter"/>
</dbReference>
<dbReference type="GO" id="GO:0071949">
    <property type="term" value="F:FAD binding"/>
    <property type="evidence" value="ECO:0007669"/>
    <property type="project" value="InterPro"/>
</dbReference>
<comment type="caution">
    <text evidence="4">The sequence shown here is derived from an EMBL/GenBank/DDBJ whole genome shotgun (WGS) entry which is preliminary data.</text>
</comment>
<gene>
    <name evidence="4" type="ORF">B0T25DRAFT_608747</name>
</gene>
<dbReference type="PANTHER" id="PTHR11748:SF83">
    <property type="entry name" value="DEHYDROGENASE (CYTOCHROME), PUTATIVE (AFU_ORTHOLOGUE AFUA_1G17520)-RELATED"/>
    <property type="match status" value="1"/>
</dbReference>
<feature type="chain" id="PRO_5042462103" description="FAD-binding PCMH-type domain-containing protein" evidence="2">
    <location>
        <begin position="23"/>
        <end position="169"/>
    </location>
</feature>
<evidence type="ECO:0000313" key="5">
    <source>
        <dbReference type="Proteomes" id="UP001275084"/>
    </source>
</evidence>
<dbReference type="EMBL" id="JAUIQD010000005">
    <property type="protein sequence ID" value="KAK3348626.1"/>
    <property type="molecule type" value="Genomic_DNA"/>
</dbReference>
<proteinExistence type="predicted"/>
<feature type="region of interest" description="Disordered" evidence="1">
    <location>
        <begin position="122"/>
        <end position="144"/>
    </location>
</feature>
<feature type="domain" description="FAD-binding PCMH-type" evidence="3">
    <location>
        <begin position="1"/>
        <end position="169"/>
    </location>
</feature>
<dbReference type="PANTHER" id="PTHR11748">
    <property type="entry name" value="D-LACTATE DEHYDROGENASE"/>
    <property type="match status" value="1"/>
</dbReference>
<dbReference type="Proteomes" id="UP001275084">
    <property type="component" value="Unassembled WGS sequence"/>
</dbReference>
<dbReference type="InterPro" id="IPR016169">
    <property type="entry name" value="FAD-bd_PCMH_sub2"/>
</dbReference>
<name>A0AAJ0MBJ9_9PEZI</name>
<dbReference type="PROSITE" id="PS51387">
    <property type="entry name" value="FAD_PCMH"/>
    <property type="match status" value="1"/>
</dbReference>
<evidence type="ECO:0000313" key="4">
    <source>
        <dbReference type="EMBL" id="KAK3348626.1"/>
    </source>
</evidence>
<dbReference type="GO" id="GO:0005739">
    <property type="term" value="C:mitochondrion"/>
    <property type="evidence" value="ECO:0007669"/>
    <property type="project" value="TreeGrafter"/>
</dbReference>
<reference evidence="4" key="1">
    <citation type="journal article" date="2023" name="Mol. Phylogenet. Evol.">
        <title>Genome-scale phylogeny and comparative genomics of the fungal order Sordariales.</title>
        <authorList>
            <person name="Hensen N."/>
            <person name="Bonometti L."/>
            <person name="Westerberg I."/>
            <person name="Brannstrom I.O."/>
            <person name="Guillou S."/>
            <person name="Cros-Aarteil S."/>
            <person name="Calhoun S."/>
            <person name="Haridas S."/>
            <person name="Kuo A."/>
            <person name="Mondo S."/>
            <person name="Pangilinan J."/>
            <person name="Riley R."/>
            <person name="LaButti K."/>
            <person name="Andreopoulos B."/>
            <person name="Lipzen A."/>
            <person name="Chen C."/>
            <person name="Yan M."/>
            <person name="Daum C."/>
            <person name="Ng V."/>
            <person name="Clum A."/>
            <person name="Steindorff A."/>
            <person name="Ohm R.A."/>
            <person name="Martin F."/>
            <person name="Silar P."/>
            <person name="Natvig D.O."/>
            <person name="Lalanne C."/>
            <person name="Gautier V."/>
            <person name="Ament-Velasquez S.L."/>
            <person name="Kruys A."/>
            <person name="Hutchinson M.I."/>
            <person name="Powell A.J."/>
            <person name="Barry K."/>
            <person name="Miller A.N."/>
            <person name="Grigoriev I.V."/>
            <person name="Debuchy R."/>
            <person name="Gladieux P."/>
            <person name="Hiltunen Thoren M."/>
            <person name="Johannesson H."/>
        </authorList>
    </citation>
    <scope>NUCLEOTIDE SEQUENCE</scope>
    <source>
        <strain evidence="4">CBS 955.72</strain>
    </source>
</reference>
<keyword evidence="2" id="KW-0732">Signal</keyword>
<evidence type="ECO:0000256" key="2">
    <source>
        <dbReference type="SAM" id="SignalP"/>
    </source>
</evidence>
<reference evidence="4" key="2">
    <citation type="submission" date="2023-06" db="EMBL/GenBank/DDBJ databases">
        <authorList>
            <consortium name="Lawrence Berkeley National Laboratory"/>
            <person name="Haridas S."/>
            <person name="Hensen N."/>
            <person name="Bonometti L."/>
            <person name="Westerberg I."/>
            <person name="Brannstrom I.O."/>
            <person name="Guillou S."/>
            <person name="Cros-Aarteil S."/>
            <person name="Calhoun S."/>
            <person name="Kuo A."/>
            <person name="Mondo S."/>
            <person name="Pangilinan J."/>
            <person name="Riley R."/>
            <person name="Labutti K."/>
            <person name="Andreopoulos B."/>
            <person name="Lipzen A."/>
            <person name="Chen C."/>
            <person name="Yanf M."/>
            <person name="Daum C."/>
            <person name="Ng V."/>
            <person name="Clum A."/>
            <person name="Steindorff A."/>
            <person name="Ohm R."/>
            <person name="Martin F."/>
            <person name="Silar P."/>
            <person name="Natvig D."/>
            <person name="Lalanne C."/>
            <person name="Gautier V."/>
            <person name="Ament-Velasquez S.L."/>
            <person name="Kruys A."/>
            <person name="Hutchinson M.I."/>
            <person name="Powell A.J."/>
            <person name="Barry K."/>
            <person name="Miller A.N."/>
            <person name="Grigoriev I.V."/>
            <person name="Debuchy R."/>
            <person name="Gladieux P."/>
            <person name="Thoren M.H."/>
            <person name="Johannesson H."/>
        </authorList>
    </citation>
    <scope>NUCLEOTIDE SEQUENCE</scope>
    <source>
        <strain evidence="4">CBS 955.72</strain>
    </source>
</reference>
<protein>
    <recommendedName>
        <fullName evidence="3">FAD-binding PCMH-type domain-containing protein</fullName>
    </recommendedName>
</protein>
<accession>A0AAJ0MBJ9</accession>
<dbReference type="InterPro" id="IPR036318">
    <property type="entry name" value="FAD-bd_PCMH-like_sf"/>
</dbReference>
<evidence type="ECO:0000259" key="3">
    <source>
        <dbReference type="PROSITE" id="PS51387"/>
    </source>
</evidence>
<keyword evidence="5" id="KW-1185">Reference proteome</keyword>
<feature type="signal peptide" evidence="2">
    <location>
        <begin position="1"/>
        <end position="22"/>
    </location>
</feature>
<sequence>MSGDLSLPAWSFFFAVLVFWRAQLQKQSLICLEFAYMDRILAFYPDDMDVVVQPGVNWVDLNARIAHGLFAPLDPSPDRHHRRHGLNHMRYGIMKDWVLSLTVVLIDSTVIKTCRRRPRKARAPHESILASQASQASQASEAEPVFPAAWKTKPKIRRLFARLGEGPLF</sequence>
<dbReference type="InterPro" id="IPR016166">
    <property type="entry name" value="FAD-bd_PCMH"/>
</dbReference>
<dbReference type="SUPFAM" id="SSF56176">
    <property type="entry name" value="FAD-binding/transporter-associated domain-like"/>
    <property type="match status" value="1"/>
</dbReference>
<evidence type="ECO:0000256" key="1">
    <source>
        <dbReference type="SAM" id="MobiDB-lite"/>
    </source>
</evidence>
<dbReference type="GO" id="GO:1903457">
    <property type="term" value="P:lactate catabolic process"/>
    <property type="evidence" value="ECO:0007669"/>
    <property type="project" value="TreeGrafter"/>
</dbReference>
<organism evidence="4 5">
    <name type="scientific">Lasiosphaeria hispida</name>
    <dbReference type="NCBI Taxonomy" id="260671"/>
    <lineage>
        <taxon>Eukaryota</taxon>
        <taxon>Fungi</taxon>
        <taxon>Dikarya</taxon>
        <taxon>Ascomycota</taxon>
        <taxon>Pezizomycotina</taxon>
        <taxon>Sordariomycetes</taxon>
        <taxon>Sordariomycetidae</taxon>
        <taxon>Sordariales</taxon>
        <taxon>Lasiosphaeriaceae</taxon>
        <taxon>Lasiosphaeria</taxon>
    </lineage>
</organism>
<dbReference type="Pfam" id="PF01565">
    <property type="entry name" value="FAD_binding_4"/>
    <property type="match status" value="1"/>
</dbReference>